<feature type="domain" description="Glycosyl transferase family 28 C-terminal" evidence="5">
    <location>
        <begin position="220"/>
        <end position="354"/>
    </location>
</feature>
<feature type="domain" description="Diacylglycerol glucosyltransferase N-terminal" evidence="6">
    <location>
        <begin position="17"/>
        <end position="182"/>
    </location>
</feature>
<dbReference type="EMBL" id="LT906446">
    <property type="protein sequence ID" value="SNU99227.1"/>
    <property type="molecule type" value="Genomic_DNA"/>
</dbReference>
<sequence length="375" mass="41713">MSGKNILIVTASMGSGHNKAANAVAEAIKRKYPANKIDVIDFMSTETAYFNSLVKDIYLKMLDHTPSVYEFFYKFTADAGKGSMLQTVFAHAMKKDMKELIDKYEADMLICTHPFPCAAASYLKQTGGINIPIITVVTDFCFHQFWFYKNIDIYFVASEALKQDFVKQGLLEQKIFATGIPIGYSFSLEYDKDELMNKFKLDKTKPVALLMGGGLGLGGVKDALFQLEKLENEMQILVITGANVSLWSELNEYAQHSKHKIIVWGYSHNVQELMAISTFLISKPGALTISEALAMELPMILQNPIPGPEADNAKFVSQNGAAIWIKHQDTFGAAIREILSDTTILPRLKNNAKRLKRVNAADNIADIVSDMLGLD</sequence>
<dbReference type="Pfam" id="PF04101">
    <property type="entry name" value="Glyco_tran_28_C"/>
    <property type="match status" value="1"/>
</dbReference>
<dbReference type="GO" id="GO:0016758">
    <property type="term" value="F:hexosyltransferase activity"/>
    <property type="evidence" value="ECO:0007669"/>
    <property type="project" value="InterPro"/>
</dbReference>
<dbReference type="Proteomes" id="UP000215383">
    <property type="component" value="Chromosome 1"/>
</dbReference>
<proteinExistence type="inferred from homology"/>
<reference evidence="7 8" key="1">
    <citation type="submission" date="2017-06" db="EMBL/GenBank/DDBJ databases">
        <authorList>
            <consortium name="Pathogen Informatics"/>
        </authorList>
    </citation>
    <scope>NUCLEOTIDE SEQUENCE [LARGE SCALE GENOMIC DNA]</scope>
    <source>
        <strain evidence="7 8">NCTC10570</strain>
    </source>
</reference>
<name>A0A239TN05_9FIRM</name>
<evidence type="ECO:0000259" key="5">
    <source>
        <dbReference type="Pfam" id="PF04101"/>
    </source>
</evidence>
<keyword evidence="3 7" id="KW-0328">Glycosyltransferase</keyword>
<dbReference type="SUPFAM" id="SSF53756">
    <property type="entry name" value="UDP-Glycosyltransferase/glycogen phosphorylase"/>
    <property type="match status" value="1"/>
</dbReference>
<evidence type="ECO:0000259" key="6">
    <source>
        <dbReference type="Pfam" id="PF06925"/>
    </source>
</evidence>
<evidence type="ECO:0000256" key="2">
    <source>
        <dbReference type="ARBA" id="ARBA00006962"/>
    </source>
</evidence>
<evidence type="ECO:0000256" key="3">
    <source>
        <dbReference type="ARBA" id="ARBA00022676"/>
    </source>
</evidence>
<keyword evidence="8" id="KW-1185">Reference proteome</keyword>
<evidence type="ECO:0000256" key="1">
    <source>
        <dbReference type="ARBA" id="ARBA00004370"/>
    </source>
</evidence>
<dbReference type="AlphaFoldDB" id="A0A239TN05"/>
<dbReference type="eggNOG" id="COG0707">
    <property type="taxonomic scope" value="Bacteria"/>
</dbReference>
<dbReference type="GO" id="GO:0016020">
    <property type="term" value="C:membrane"/>
    <property type="evidence" value="ECO:0007669"/>
    <property type="project" value="UniProtKB-SubCell"/>
</dbReference>
<dbReference type="PANTHER" id="PTHR43025:SF3">
    <property type="entry name" value="MONOGALACTOSYLDIACYLGLYCEROL SYNTHASE 1, CHLOROPLASTIC"/>
    <property type="match status" value="1"/>
</dbReference>
<evidence type="ECO:0000256" key="4">
    <source>
        <dbReference type="ARBA" id="ARBA00022679"/>
    </source>
</evidence>
<dbReference type="InterPro" id="IPR050519">
    <property type="entry name" value="Glycosyltransf_28_UgtP"/>
</dbReference>
<dbReference type="Gene3D" id="3.40.50.2000">
    <property type="entry name" value="Glycogen Phosphorylase B"/>
    <property type="match status" value="2"/>
</dbReference>
<dbReference type="EC" id="2.4.1.-" evidence="7"/>
<accession>A0A239TN05</accession>
<dbReference type="GeneID" id="78507078"/>
<dbReference type="PANTHER" id="PTHR43025">
    <property type="entry name" value="MONOGALACTOSYLDIACYLGLYCEROL SYNTHASE"/>
    <property type="match status" value="1"/>
</dbReference>
<evidence type="ECO:0000313" key="7">
    <source>
        <dbReference type="EMBL" id="SNU99227.1"/>
    </source>
</evidence>
<dbReference type="InterPro" id="IPR007235">
    <property type="entry name" value="Glyco_trans_28_C"/>
</dbReference>
<gene>
    <name evidence="7" type="primary">ugtP</name>
    <name evidence="7" type="ORF">SAMEA4364220_01070</name>
</gene>
<evidence type="ECO:0000313" key="8">
    <source>
        <dbReference type="Proteomes" id="UP000215383"/>
    </source>
</evidence>
<protein>
    <submittedName>
        <fullName evidence="7">Processive diacylglycerol glucosyltransferase</fullName>
        <ecNumber evidence="7">2.4.1.-</ecNumber>
    </submittedName>
</protein>
<dbReference type="Pfam" id="PF06925">
    <property type="entry name" value="MGDG_synth"/>
    <property type="match status" value="1"/>
</dbReference>
<organism evidence="7 8">
    <name type="scientific">Megamonas hypermegale</name>
    <dbReference type="NCBI Taxonomy" id="158847"/>
    <lineage>
        <taxon>Bacteria</taxon>
        <taxon>Bacillati</taxon>
        <taxon>Bacillota</taxon>
        <taxon>Negativicutes</taxon>
        <taxon>Selenomonadales</taxon>
        <taxon>Selenomonadaceae</taxon>
        <taxon>Megamonas</taxon>
    </lineage>
</organism>
<dbReference type="GO" id="GO:0009247">
    <property type="term" value="P:glycolipid biosynthetic process"/>
    <property type="evidence" value="ECO:0007669"/>
    <property type="project" value="InterPro"/>
</dbReference>
<comment type="similarity">
    <text evidence="2">Belongs to the glycosyltransferase 28 family.</text>
</comment>
<dbReference type="InterPro" id="IPR009695">
    <property type="entry name" value="Diacylglyc_glucosyltr_N"/>
</dbReference>
<dbReference type="OrthoDB" id="9815663at2"/>
<comment type="subcellular location">
    <subcellularLocation>
        <location evidence="1">Membrane</location>
    </subcellularLocation>
</comment>
<dbReference type="RefSeq" id="WP_027889809.1">
    <property type="nucleotide sequence ID" value="NZ_CALXYH010000006.1"/>
</dbReference>
<keyword evidence="4 7" id="KW-0808">Transferase</keyword>